<keyword evidence="2" id="KW-0238">DNA-binding</keyword>
<dbReference type="SUPFAM" id="SSF46785">
    <property type="entry name" value="Winged helix' DNA-binding domain"/>
    <property type="match status" value="1"/>
</dbReference>
<evidence type="ECO:0000313" key="7">
    <source>
        <dbReference type="Proteomes" id="UP000186406"/>
    </source>
</evidence>
<feature type="domain" description="HTH hxlR-type" evidence="5">
    <location>
        <begin position="11"/>
        <end position="108"/>
    </location>
</feature>
<dbReference type="Gene3D" id="1.10.10.10">
    <property type="entry name" value="Winged helix-like DNA-binding domain superfamily/Winged helix DNA-binding domain"/>
    <property type="match status" value="1"/>
</dbReference>
<organism evidence="6 7">
    <name type="scientific">Pseudoxanthobacter soli DSM 19599</name>
    <dbReference type="NCBI Taxonomy" id="1123029"/>
    <lineage>
        <taxon>Bacteria</taxon>
        <taxon>Pseudomonadati</taxon>
        <taxon>Pseudomonadota</taxon>
        <taxon>Alphaproteobacteria</taxon>
        <taxon>Hyphomicrobiales</taxon>
        <taxon>Segnochrobactraceae</taxon>
        <taxon>Pseudoxanthobacter</taxon>
    </lineage>
</organism>
<dbReference type="Pfam" id="PF01638">
    <property type="entry name" value="HxlR"/>
    <property type="match status" value="1"/>
</dbReference>
<evidence type="ECO:0000256" key="1">
    <source>
        <dbReference type="ARBA" id="ARBA00023015"/>
    </source>
</evidence>
<evidence type="ECO:0000256" key="2">
    <source>
        <dbReference type="ARBA" id="ARBA00023125"/>
    </source>
</evidence>
<dbReference type="RefSeq" id="WP_073631998.1">
    <property type="nucleotide sequence ID" value="NZ_FRXO01000012.1"/>
</dbReference>
<dbReference type="GO" id="GO:0003677">
    <property type="term" value="F:DNA binding"/>
    <property type="evidence" value="ECO:0007669"/>
    <property type="project" value="UniProtKB-KW"/>
</dbReference>
<dbReference type="AlphaFoldDB" id="A0A1M7ZR91"/>
<dbReference type="PANTHER" id="PTHR33204">
    <property type="entry name" value="TRANSCRIPTIONAL REGULATOR, MARR FAMILY"/>
    <property type="match status" value="1"/>
</dbReference>
<evidence type="ECO:0000256" key="3">
    <source>
        <dbReference type="ARBA" id="ARBA00023163"/>
    </source>
</evidence>
<dbReference type="STRING" id="1123029.SAMN02745172_04005"/>
<name>A0A1M7ZR91_9HYPH</name>
<feature type="compositionally biased region" description="Basic residues" evidence="4">
    <location>
        <begin position="186"/>
        <end position="195"/>
    </location>
</feature>
<keyword evidence="1" id="KW-0805">Transcription regulation</keyword>
<proteinExistence type="predicted"/>
<gene>
    <name evidence="6" type="ORF">SAMN02745172_04005</name>
</gene>
<keyword evidence="3" id="KW-0804">Transcription</keyword>
<dbReference type="InterPro" id="IPR036388">
    <property type="entry name" value="WH-like_DNA-bd_sf"/>
</dbReference>
<dbReference type="InterPro" id="IPR002577">
    <property type="entry name" value="HTH_HxlR"/>
</dbReference>
<keyword evidence="7" id="KW-1185">Reference proteome</keyword>
<evidence type="ECO:0000259" key="5">
    <source>
        <dbReference type="PROSITE" id="PS51118"/>
    </source>
</evidence>
<reference evidence="6 7" key="1">
    <citation type="submission" date="2016-12" db="EMBL/GenBank/DDBJ databases">
        <authorList>
            <person name="Song W.-J."/>
            <person name="Kurnit D.M."/>
        </authorList>
    </citation>
    <scope>NUCLEOTIDE SEQUENCE [LARGE SCALE GENOMIC DNA]</scope>
    <source>
        <strain evidence="6 7">DSM 19599</strain>
    </source>
</reference>
<dbReference type="PANTHER" id="PTHR33204:SF17">
    <property type="entry name" value="TRANSCRIPTIONAL REGULATORY PROTEIN"/>
    <property type="match status" value="1"/>
</dbReference>
<dbReference type="InterPro" id="IPR036390">
    <property type="entry name" value="WH_DNA-bd_sf"/>
</dbReference>
<feature type="region of interest" description="Disordered" evidence="4">
    <location>
        <begin position="154"/>
        <end position="195"/>
    </location>
</feature>
<evidence type="ECO:0000256" key="4">
    <source>
        <dbReference type="SAM" id="MobiDB-lite"/>
    </source>
</evidence>
<accession>A0A1M7ZR91</accession>
<dbReference type="EMBL" id="FRXO01000012">
    <property type="protein sequence ID" value="SHO67329.1"/>
    <property type="molecule type" value="Genomic_DNA"/>
</dbReference>
<protein>
    <submittedName>
        <fullName evidence="6">Transcriptional regulator, HxlR family</fullName>
    </submittedName>
</protein>
<dbReference type="OrthoDB" id="9782219at2"/>
<sequence length="195" mass="21559">MKRKTLIDLPCPVARSLEHVGEWWNILILRQAVLGTTRFDDFQKTLGIAPNMLTRRLNGLVESGLLERRLYNERPPRHDYVLTARGRDFRPVLWTLLAWGNRHFAPEGASITIVDTETGREAVPVVVDAESGLAIDAPRFAVVPGPAATEDLRRALMPRGTAESGEDSGAGAPERQAKPPEGQAKPPRRRRSNAG</sequence>
<dbReference type="PROSITE" id="PS51118">
    <property type="entry name" value="HTH_HXLR"/>
    <property type="match status" value="1"/>
</dbReference>
<dbReference type="Proteomes" id="UP000186406">
    <property type="component" value="Unassembled WGS sequence"/>
</dbReference>
<evidence type="ECO:0000313" key="6">
    <source>
        <dbReference type="EMBL" id="SHO67329.1"/>
    </source>
</evidence>